<dbReference type="OrthoDB" id="9773246at2"/>
<evidence type="ECO:0000256" key="6">
    <source>
        <dbReference type="ARBA" id="ARBA00022777"/>
    </source>
</evidence>
<dbReference type="InterPro" id="IPR005467">
    <property type="entry name" value="His_kinase_dom"/>
</dbReference>
<dbReference type="PROSITE" id="PS50110">
    <property type="entry name" value="RESPONSE_REGULATORY"/>
    <property type="match status" value="1"/>
</dbReference>
<dbReference type="Gene3D" id="3.30.565.10">
    <property type="entry name" value="Histidine kinase-like ATPase, C-terminal domain"/>
    <property type="match status" value="1"/>
</dbReference>
<keyword evidence="6" id="KW-0418">Kinase</keyword>
<dbReference type="InterPro" id="IPR003594">
    <property type="entry name" value="HATPase_dom"/>
</dbReference>
<evidence type="ECO:0000259" key="10">
    <source>
        <dbReference type="PROSITE" id="PS50109"/>
    </source>
</evidence>
<evidence type="ECO:0000256" key="5">
    <source>
        <dbReference type="ARBA" id="ARBA00022741"/>
    </source>
</evidence>
<dbReference type="Gene3D" id="1.10.287.130">
    <property type="match status" value="1"/>
</dbReference>
<dbReference type="GO" id="GO:0005524">
    <property type="term" value="F:ATP binding"/>
    <property type="evidence" value="ECO:0007669"/>
    <property type="project" value="UniProtKB-KW"/>
</dbReference>
<dbReference type="SUPFAM" id="SSF55874">
    <property type="entry name" value="ATPase domain of HSP90 chaperone/DNA topoisomerase II/histidine kinase"/>
    <property type="match status" value="1"/>
</dbReference>
<feature type="domain" description="Response regulatory" evidence="11">
    <location>
        <begin position="7"/>
        <end position="123"/>
    </location>
</feature>
<keyword evidence="3 9" id="KW-0597">Phosphoprotein</keyword>
<dbReference type="SUPFAM" id="SSF52172">
    <property type="entry name" value="CheY-like"/>
    <property type="match status" value="1"/>
</dbReference>
<dbReference type="CDD" id="cd00082">
    <property type="entry name" value="HisKA"/>
    <property type="match status" value="1"/>
</dbReference>
<dbReference type="InterPro" id="IPR011006">
    <property type="entry name" value="CheY-like_superfamily"/>
</dbReference>
<evidence type="ECO:0000256" key="8">
    <source>
        <dbReference type="ARBA" id="ARBA00023012"/>
    </source>
</evidence>
<evidence type="ECO:0000313" key="12">
    <source>
        <dbReference type="EMBL" id="KKD38591.1"/>
    </source>
</evidence>
<keyword evidence="8" id="KW-0902">Two-component regulatory system</keyword>
<dbReference type="GO" id="GO:0000155">
    <property type="term" value="F:phosphorelay sensor kinase activity"/>
    <property type="evidence" value="ECO:0007669"/>
    <property type="project" value="InterPro"/>
</dbReference>
<dbReference type="Pfam" id="PF02518">
    <property type="entry name" value="HATPase_c"/>
    <property type="match status" value="1"/>
</dbReference>
<dbReference type="SMART" id="SM00448">
    <property type="entry name" value="REC"/>
    <property type="match status" value="1"/>
</dbReference>
<dbReference type="Proteomes" id="UP000033607">
    <property type="component" value="Unassembled WGS sequence"/>
</dbReference>
<keyword evidence="7" id="KW-0067">ATP-binding</keyword>
<proteinExistence type="predicted"/>
<dbReference type="Pfam" id="PF00072">
    <property type="entry name" value="Response_reg"/>
    <property type="match status" value="1"/>
</dbReference>
<accession>A0A0F5YI88</accession>
<dbReference type="SMART" id="SM00387">
    <property type="entry name" value="HATPase_c"/>
    <property type="match status" value="1"/>
</dbReference>
<dbReference type="Gene3D" id="3.40.50.2300">
    <property type="match status" value="1"/>
</dbReference>
<evidence type="ECO:0000256" key="3">
    <source>
        <dbReference type="ARBA" id="ARBA00022553"/>
    </source>
</evidence>
<dbReference type="InterPro" id="IPR003661">
    <property type="entry name" value="HisK_dim/P_dom"/>
</dbReference>
<evidence type="ECO:0000256" key="4">
    <source>
        <dbReference type="ARBA" id="ARBA00022679"/>
    </source>
</evidence>
<dbReference type="PATRIC" id="fig|1637645.4.peg.5455"/>
<keyword evidence="5" id="KW-0547">Nucleotide-binding</keyword>
<dbReference type="InterPro" id="IPR001789">
    <property type="entry name" value="Sig_transdc_resp-reg_receiver"/>
</dbReference>
<dbReference type="PANTHER" id="PTHR43547">
    <property type="entry name" value="TWO-COMPONENT HISTIDINE KINASE"/>
    <property type="match status" value="1"/>
</dbReference>
<dbReference type="EC" id="2.7.13.3" evidence="2"/>
<organism evidence="12 13">
    <name type="scientific">Limnoraphis robusta CS-951</name>
    <dbReference type="NCBI Taxonomy" id="1637645"/>
    <lineage>
        <taxon>Bacteria</taxon>
        <taxon>Bacillati</taxon>
        <taxon>Cyanobacteriota</taxon>
        <taxon>Cyanophyceae</taxon>
        <taxon>Oscillatoriophycideae</taxon>
        <taxon>Oscillatoriales</taxon>
        <taxon>Sirenicapillariaceae</taxon>
        <taxon>Limnoraphis</taxon>
    </lineage>
</organism>
<name>A0A0F5YI88_9CYAN</name>
<dbReference type="CDD" id="cd19920">
    <property type="entry name" value="REC_PA4781-like"/>
    <property type="match status" value="1"/>
</dbReference>
<dbReference type="InterPro" id="IPR004358">
    <property type="entry name" value="Sig_transdc_His_kin-like_C"/>
</dbReference>
<dbReference type="PROSITE" id="PS50109">
    <property type="entry name" value="HIS_KIN"/>
    <property type="match status" value="1"/>
</dbReference>
<gene>
    <name evidence="12" type="ORF">WN50_08005</name>
</gene>
<evidence type="ECO:0000259" key="11">
    <source>
        <dbReference type="PROSITE" id="PS50110"/>
    </source>
</evidence>
<comment type="caution">
    <text evidence="12">The sequence shown here is derived from an EMBL/GenBank/DDBJ whole genome shotgun (WGS) entry which is preliminary data.</text>
</comment>
<reference evidence="12 13" key="1">
    <citation type="submission" date="2015-06" db="EMBL/GenBank/DDBJ databases">
        <title>Draft genome assembly of filamentous brackish cyanobacterium Limnoraphis robusta strain CS-951.</title>
        <authorList>
            <person name="Willis A."/>
            <person name="Parks M."/>
            <person name="Burford M.A."/>
        </authorList>
    </citation>
    <scope>NUCLEOTIDE SEQUENCE [LARGE SCALE GENOMIC DNA]</scope>
    <source>
        <strain evidence="12 13">CS-951</strain>
    </source>
</reference>
<feature type="domain" description="Histidine kinase" evidence="10">
    <location>
        <begin position="168"/>
        <end position="399"/>
    </location>
</feature>
<sequence length="401" mass="45004">MNSIKASILIVDDTEDNLLVLTEILSREGYNVQSAKNGQSALDAAFKQPPDLILLDVMMPDMNGYEVLNHLKSEQRTQEIPIIFISALNEVNEQVKGLSMGAVDYLTKPIHIQELLVRVKTHLSVYELQREVQQKNIDLTQALQHLQATQTQLIESEKMAALGRLVAGLSHEISTPVGIGITLASTLMNEAKELESNLEENRVKKIILDRHIERVKRMSTLLLENLQRAGNLIQSFQCVSVDQSYFEQQEFYLKSYIENVLLSLSPHLKKTGHRLRVQGEEDLKINSYPGAIAQIVTNLVMNSILHGYQPGEIGQLDFDIARQDDRLIISYADDGCGIPEEYIDKIFEPFFTTARSYGGTGLGLHIIYNLVTQKLQGKISCESKVGAGTKFVFNLPIKPQE</sequence>
<dbReference type="RefSeq" id="WP_046278004.1">
    <property type="nucleotide sequence ID" value="NZ_LATL02000275.1"/>
</dbReference>
<comment type="catalytic activity">
    <reaction evidence="1">
        <text>ATP + protein L-histidine = ADP + protein N-phospho-L-histidine.</text>
        <dbReference type="EC" id="2.7.13.3"/>
    </reaction>
</comment>
<dbReference type="CDD" id="cd00075">
    <property type="entry name" value="HATPase"/>
    <property type="match status" value="1"/>
</dbReference>
<evidence type="ECO:0000313" key="13">
    <source>
        <dbReference type="Proteomes" id="UP000033607"/>
    </source>
</evidence>
<dbReference type="InterPro" id="IPR036890">
    <property type="entry name" value="HATPase_C_sf"/>
</dbReference>
<evidence type="ECO:0000256" key="7">
    <source>
        <dbReference type="ARBA" id="ARBA00022840"/>
    </source>
</evidence>
<protein>
    <recommendedName>
        <fullName evidence="2">histidine kinase</fullName>
        <ecNumber evidence="2">2.7.13.3</ecNumber>
    </recommendedName>
</protein>
<evidence type="ECO:0000256" key="2">
    <source>
        <dbReference type="ARBA" id="ARBA00012438"/>
    </source>
</evidence>
<dbReference type="EMBL" id="LATL02000275">
    <property type="protein sequence ID" value="KKD38591.1"/>
    <property type="molecule type" value="Genomic_DNA"/>
</dbReference>
<dbReference type="AlphaFoldDB" id="A0A0F5YI88"/>
<dbReference type="FunFam" id="3.40.50.2300:FF:000121">
    <property type="entry name" value="Sensor histidine kinase RcsC"/>
    <property type="match status" value="1"/>
</dbReference>
<dbReference type="PRINTS" id="PR00344">
    <property type="entry name" value="BCTRLSENSOR"/>
</dbReference>
<dbReference type="PANTHER" id="PTHR43547:SF2">
    <property type="entry name" value="HYBRID SIGNAL TRANSDUCTION HISTIDINE KINASE C"/>
    <property type="match status" value="1"/>
</dbReference>
<evidence type="ECO:0000256" key="9">
    <source>
        <dbReference type="PROSITE-ProRule" id="PRU00169"/>
    </source>
</evidence>
<feature type="modified residue" description="4-aspartylphosphate" evidence="9">
    <location>
        <position position="56"/>
    </location>
</feature>
<evidence type="ECO:0000256" key="1">
    <source>
        <dbReference type="ARBA" id="ARBA00000085"/>
    </source>
</evidence>
<keyword evidence="4" id="KW-0808">Transferase</keyword>